<reference evidence="2" key="1">
    <citation type="submission" date="2018-04" db="EMBL/GenBank/DDBJ databases">
        <title>WGS assembly of Panicum hallii.</title>
        <authorList>
            <person name="Lovell J."/>
            <person name="Jenkins J."/>
            <person name="Lowry D."/>
            <person name="Mamidi S."/>
            <person name="Sreedasyam A."/>
            <person name="Weng X."/>
            <person name="Barry K."/>
            <person name="Bonette J."/>
            <person name="Campitelli B."/>
            <person name="Daum C."/>
            <person name="Gordon S."/>
            <person name="Gould B."/>
            <person name="Lipzen A."/>
            <person name="Macqueen A."/>
            <person name="Palacio-Mejia J."/>
            <person name="Plott C."/>
            <person name="Shakirov E."/>
            <person name="Shu S."/>
            <person name="Yoshinaga Y."/>
            <person name="Zane M."/>
            <person name="Rokhsar D."/>
            <person name="Grimwood J."/>
            <person name="Schmutz J."/>
            <person name="Juenger T."/>
        </authorList>
    </citation>
    <scope>NUCLEOTIDE SEQUENCE [LARGE SCALE GENOMIC DNA]</scope>
    <source>
        <strain evidence="2">FIL2</strain>
    </source>
</reference>
<sequence>MGEMDRGQERRAARGCWALYSDRCGRRRRSASAAGAGKGGVQPRCWGSRRGEAGIRRRVQWPARAEDVFGCGCWAGRRGVRPRYWSVQRGEAEIRRRGVGRRRGGRPDPSGRRGHRAAEAEQGEVAGRGQVLLRRSLVRFNSTSSGSFLKL</sequence>
<dbReference type="Proteomes" id="UP000243499">
    <property type="component" value="Chromosome 9"/>
</dbReference>
<protein>
    <submittedName>
        <fullName evidence="2">Uncharacterized protein</fullName>
    </submittedName>
</protein>
<feature type="region of interest" description="Disordered" evidence="1">
    <location>
        <begin position="96"/>
        <end position="123"/>
    </location>
</feature>
<evidence type="ECO:0000313" key="2">
    <source>
        <dbReference type="EMBL" id="PVH31866.1"/>
    </source>
</evidence>
<feature type="compositionally biased region" description="Basic and acidic residues" evidence="1">
    <location>
        <begin position="105"/>
        <end position="119"/>
    </location>
</feature>
<evidence type="ECO:0000256" key="1">
    <source>
        <dbReference type="SAM" id="MobiDB-lite"/>
    </source>
</evidence>
<dbReference type="Gramene" id="PVH31866">
    <property type="protein sequence ID" value="PVH31866"/>
    <property type="gene ID" value="PAHAL_9G248900"/>
</dbReference>
<organism evidence="2">
    <name type="scientific">Panicum hallii</name>
    <dbReference type="NCBI Taxonomy" id="206008"/>
    <lineage>
        <taxon>Eukaryota</taxon>
        <taxon>Viridiplantae</taxon>
        <taxon>Streptophyta</taxon>
        <taxon>Embryophyta</taxon>
        <taxon>Tracheophyta</taxon>
        <taxon>Spermatophyta</taxon>
        <taxon>Magnoliopsida</taxon>
        <taxon>Liliopsida</taxon>
        <taxon>Poales</taxon>
        <taxon>Poaceae</taxon>
        <taxon>PACMAD clade</taxon>
        <taxon>Panicoideae</taxon>
        <taxon>Panicodae</taxon>
        <taxon>Paniceae</taxon>
        <taxon>Panicinae</taxon>
        <taxon>Panicum</taxon>
        <taxon>Panicum sect. Panicum</taxon>
    </lineage>
</organism>
<accession>A0A2T8I2G5</accession>
<feature type="region of interest" description="Disordered" evidence="1">
    <location>
        <begin position="25"/>
        <end position="47"/>
    </location>
</feature>
<dbReference type="AlphaFoldDB" id="A0A2T8I2G5"/>
<name>A0A2T8I2G5_9POAL</name>
<gene>
    <name evidence="2" type="ORF">PAHAL_9G248900</name>
</gene>
<proteinExistence type="predicted"/>
<dbReference type="EMBL" id="CM008054">
    <property type="protein sequence ID" value="PVH31866.1"/>
    <property type="molecule type" value="Genomic_DNA"/>
</dbReference>